<dbReference type="KEGG" id="mhey:H2LOC_010840"/>
<dbReference type="RefSeq" id="WP_136496407.1">
    <property type="nucleotide sequence ID" value="NZ_CP046052.1"/>
</dbReference>
<dbReference type="SUPFAM" id="SSF52540">
    <property type="entry name" value="P-loop containing nucleoside triphosphate hydrolases"/>
    <property type="match status" value="1"/>
</dbReference>
<proteinExistence type="predicted"/>
<evidence type="ECO:0000313" key="2">
    <source>
        <dbReference type="Proteomes" id="UP000309061"/>
    </source>
</evidence>
<evidence type="ECO:0000313" key="1">
    <source>
        <dbReference type="EMBL" id="QGM46152.1"/>
    </source>
</evidence>
<reference evidence="1 2" key="1">
    <citation type="submission" date="2019-11" db="EMBL/GenBank/DDBJ databases">
        <title>The genome sequence of Methylocystis heyeri.</title>
        <authorList>
            <person name="Oshkin I.Y."/>
            <person name="Miroshnikov K."/>
            <person name="Dedysh S.N."/>
        </authorList>
    </citation>
    <scope>NUCLEOTIDE SEQUENCE [LARGE SCALE GENOMIC DNA]</scope>
    <source>
        <strain evidence="1 2">H2</strain>
    </source>
</reference>
<evidence type="ECO:0008006" key="3">
    <source>
        <dbReference type="Google" id="ProtNLM"/>
    </source>
</evidence>
<dbReference type="EMBL" id="CP046052">
    <property type="protein sequence ID" value="QGM46152.1"/>
    <property type="molecule type" value="Genomic_DNA"/>
</dbReference>
<keyword evidence="2" id="KW-1185">Reference proteome</keyword>
<dbReference type="OrthoDB" id="9808317at2"/>
<organism evidence="1 2">
    <name type="scientific">Methylocystis heyeri</name>
    <dbReference type="NCBI Taxonomy" id="391905"/>
    <lineage>
        <taxon>Bacteria</taxon>
        <taxon>Pseudomonadati</taxon>
        <taxon>Pseudomonadota</taxon>
        <taxon>Alphaproteobacteria</taxon>
        <taxon>Hyphomicrobiales</taxon>
        <taxon>Methylocystaceae</taxon>
        <taxon>Methylocystis</taxon>
    </lineage>
</organism>
<dbReference type="AlphaFoldDB" id="A0A6B8KEV3"/>
<gene>
    <name evidence="1" type="ORF">H2LOC_010840</name>
</gene>
<dbReference type="Proteomes" id="UP000309061">
    <property type="component" value="Chromosome"/>
</dbReference>
<accession>A0A6B8KEV3</accession>
<name>A0A6B8KEV3_9HYPH</name>
<sequence length="365" mass="40275">MTLTLKQIASRIPGYYKAGLSIHLEGPPGGGKTSIMETVPQLLAPHYAPECEFGIITLNGAGTSETDATGYLIPTPGKDGAKPSSEFTEPYWMRTKDGRHMRDFSGGILFIDEADKLPLDAKKILGEAALSRRFASHTLSDGWLVWSAGNRAEDRSGATKELDHLINRRMRIRVGMDLESWVEWAHRHDMSPESIRFAEENAGMMFEGSVPKVQGPWLTPRSMELGDNYLRTIAGDGPLPMDPVAQTEISGLIGEAAAMQFIAMVKIGIELPSIDEIVADPGSTRIPKKADAQMLLVYKLANYFTPERAGSVITYMKRKEFAQEFAVSFFKMACARHPRTILLPEVVNWTRSNAQLVTIASSFRG</sequence>
<dbReference type="Gene3D" id="3.40.50.300">
    <property type="entry name" value="P-loop containing nucleotide triphosphate hydrolases"/>
    <property type="match status" value="1"/>
</dbReference>
<dbReference type="InterPro" id="IPR027417">
    <property type="entry name" value="P-loop_NTPase"/>
</dbReference>
<protein>
    <recommendedName>
        <fullName evidence="3">AAA domain-containing protein</fullName>
    </recommendedName>
</protein>